<reference evidence="1 2" key="1">
    <citation type="submission" date="2019-12" db="EMBL/GenBank/DDBJ databases">
        <title>Genomic-based taxomic classification of the family Erythrobacteraceae.</title>
        <authorList>
            <person name="Xu L."/>
        </authorList>
    </citation>
    <scope>NUCLEOTIDE SEQUENCE [LARGE SCALE GENOMIC DNA]</scope>
    <source>
        <strain evidence="1 2">MCCC 1A09962</strain>
    </source>
</reference>
<sequence length="98" mass="11035">MLGGCLARTAFDVATAPVRVASKAVDLATTSQSESDEKRGRELRKREERLGKLERRYFERMEDCEDGNDGACDDAREAYEEIALLRPTIPAPLPDYDR</sequence>
<name>A0A844ZGZ9_9SPHN</name>
<dbReference type="EMBL" id="WTYW01000004">
    <property type="protein sequence ID" value="MXO86824.1"/>
    <property type="molecule type" value="Genomic_DNA"/>
</dbReference>
<evidence type="ECO:0000313" key="1">
    <source>
        <dbReference type="EMBL" id="MXO86824.1"/>
    </source>
</evidence>
<keyword evidence="2" id="KW-1185">Reference proteome</keyword>
<accession>A0A844ZGZ9</accession>
<organism evidence="1 2">
    <name type="scientific">Parapontixanthobacter aurantiacus</name>
    <dbReference type="NCBI Taxonomy" id="1463599"/>
    <lineage>
        <taxon>Bacteria</taxon>
        <taxon>Pseudomonadati</taxon>
        <taxon>Pseudomonadota</taxon>
        <taxon>Alphaproteobacteria</taxon>
        <taxon>Sphingomonadales</taxon>
        <taxon>Erythrobacteraceae</taxon>
        <taxon>Parapontixanthobacter</taxon>
    </lineage>
</organism>
<dbReference type="Proteomes" id="UP000433104">
    <property type="component" value="Unassembled WGS sequence"/>
</dbReference>
<comment type="caution">
    <text evidence="1">The sequence shown here is derived from an EMBL/GenBank/DDBJ whole genome shotgun (WGS) entry which is preliminary data.</text>
</comment>
<dbReference type="OrthoDB" id="7428913at2"/>
<dbReference type="AlphaFoldDB" id="A0A844ZGZ9"/>
<protein>
    <submittedName>
        <fullName evidence="1">Uncharacterized protein</fullName>
    </submittedName>
</protein>
<proteinExistence type="predicted"/>
<evidence type="ECO:0000313" key="2">
    <source>
        <dbReference type="Proteomes" id="UP000433104"/>
    </source>
</evidence>
<gene>
    <name evidence="1" type="ORF">GRI38_12385</name>
</gene>